<dbReference type="RefSeq" id="WP_269315556.1">
    <property type="nucleotide sequence ID" value="NZ_CP098251.1"/>
</dbReference>
<evidence type="ECO:0000313" key="1">
    <source>
        <dbReference type="EMBL" id="WAV90502.1"/>
    </source>
</evidence>
<accession>A0A9E9LA23</accession>
<dbReference type="AlphaFoldDB" id="A0A9E9LA23"/>
<dbReference type="Proteomes" id="UP001164819">
    <property type="component" value="Chromosome"/>
</dbReference>
<name>A0A9E9LA23_9BURK</name>
<sequence length="47" mass="5415">MSVIPVLYHIGRRLFAAKDERHGKRNGGAKDFRLFFGYDGVILSFCR</sequence>
<protein>
    <submittedName>
        <fullName evidence="1">Uncharacterized protein</fullName>
    </submittedName>
</protein>
<dbReference type="EMBL" id="CP098251">
    <property type="protein sequence ID" value="WAV90502.1"/>
    <property type="molecule type" value="Genomic_DNA"/>
</dbReference>
<gene>
    <name evidence="1" type="ORF">NB646_06405</name>
</gene>
<proteinExistence type="predicted"/>
<organism evidence="1">
    <name type="scientific">Oxalobacter aliiformigenes</name>
    <dbReference type="NCBI Taxonomy" id="2946593"/>
    <lineage>
        <taxon>Bacteria</taxon>
        <taxon>Pseudomonadati</taxon>
        <taxon>Pseudomonadota</taxon>
        <taxon>Betaproteobacteria</taxon>
        <taxon>Burkholderiales</taxon>
        <taxon>Oxalobacteraceae</taxon>
        <taxon>Oxalobacter</taxon>
    </lineage>
</organism>
<reference evidence="1" key="1">
    <citation type="journal article" date="2022" name="Front. Microbiol.">
        <title>New perspectives on an old grouping: The genomic and phenotypic variability of Oxalobacter formigenes and the implications for calcium oxalate stone prevention.</title>
        <authorList>
            <person name="Chmiel J.A."/>
            <person name="Carr C."/>
            <person name="Stuivenberg G.A."/>
            <person name="Venema R."/>
            <person name="Chanyi R.M."/>
            <person name="Al K.F."/>
            <person name="Giguere D."/>
            <person name="Say H."/>
            <person name="Akouris P.P."/>
            <person name="Dominguez Romero S.A."/>
            <person name="Kwong A."/>
            <person name="Tai V."/>
            <person name="Koval S.F."/>
            <person name="Razvi H."/>
            <person name="Bjazevic J."/>
            <person name="Burton J.P."/>
        </authorList>
    </citation>
    <scope>NUCLEOTIDE SEQUENCE</scope>
    <source>
        <strain evidence="1">OxK</strain>
    </source>
</reference>